<gene>
    <name evidence="1" type="ORF">Q765_06965</name>
</gene>
<organism evidence="1 2">
    <name type="scientific">Flavobacterium rivuli WB 3.3-2 = DSM 21788</name>
    <dbReference type="NCBI Taxonomy" id="1121895"/>
    <lineage>
        <taxon>Bacteria</taxon>
        <taxon>Pseudomonadati</taxon>
        <taxon>Bacteroidota</taxon>
        <taxon>Flavobacteriia</taxon>
        <taxon>Flavobacteriales</taxon>
        <taxon>Flavobacteriaceae</taxon>
        <taxon>Flavobacterium</taxon>
    </lineage>
</organism>
<accession>A0A0A2M540</accession>
<dbReference type="OrthoDB" id="770454at2"/>
<evidence type="ECO:0000313" key="1">
    <source>
        <dbReference type="EMBL" id="KGO87399.1"/>
    </source>
</evidence>
<protein>
    <submittedName>
        <fullName evidence="1">Uncharacterized protein</fullName>
    </submittedName>
</protein>
<sequence>MDLHEEHLFDEQKKAIDLALDQVERGETIPHEMVMKWTKDRYANFYDAFTEERKLEIQLGIEQLDRGESMSWEEFKGNGKNKY</sequence>
<dbReference type="EMBL" id="JRLX01000005">
    <property type="protein sequence ID" value="KGO87399.1"/>
    <property type="molecule type" value="Genomic_DNA"/>
</dbReference>
<name>A0A0A2M540_9FLAO</name>
<dbReference type="RefSeq" id="WP_020213483.1">
    <property type="nucleotide sequence ID" value="NZ_JRLX01000005.1"/>
</dbReference>
<evidence type="ECO:0000313" key="2">
    <source>
        <dbReference type="Proteomes" id="UP000030152"/>
    </source>
</evidence>
<keyword evidence="2" id="KW-1185">Reference proteome</keyword>
<dbReference type="Proteomes" id="UP000030152">
    <property type="component" value="Unassembled WGS sequence"/>
</dbReference>
<proteinExistence type="predicted"/>
<reference evidence="1 2" key="1">
    <citation type="submission" date="2013-09" db="EMBL/GenBank/DDBJ databases">
        <authorList>
            <person name="Zeng Z."/>
            <person name="Chen C."/>
        </authorList>
    </citation>
    <scope>NUCLEOTIDE SEQUENCE [LARGE SCALE GENOMIC DNA]</scope>
    <source>
        <strain evidence="1 2">WB 3.3-2</strain>
    </source>
</reference>
<dbReference type="STRING" id="1121895.GCA_000378485_02319"/>
<comment type="caution">
    <text evidence="1">The sequence shown here is derived from an EMBL/GenBank/DDBJ whole genome shotgun (WGS) entry which is preliminary data.</text>
</comment>
<dbReference type="AlphaFoldDB" id="A0A0A2M540"/>